<dbReference type="AlphaFoldDB" id="A0A7H4LK85"/>
<sequence>MMEQWYALEQIIRSTLLQEGSDSLVWQYEAKGEYTTGSLYNIINFRGVQPVYIPEVSSIRTPPKVQVFLWLLSHNKLMNKDNLAKRGIEKAPECVYCSEKESTTHLFFKCVVPKQIWAGISDFLGVEIGTNYLSIARFWPADKKHIVLNSVCACILWTMWKNRNSHVFNNAIWTDVKQIWRRMLGLVRRWLILFEGPALAKMQTFVQKISCTLEAPFQILAG</sequence>
<accession>A0A7H4LK85</accession>
<dbReference type="Pfam" id="PF13966">
    <property type="entry name" value="zf-RVT"/>
    <property type="match status" value="1"/>
</dbReference>
<evidence type="ECO:0000259" key="1">
    <source>
        <dbReference type="Pfam" id="PF13966"/>
    </source>
</evidence>
<evidence type="ECO:0000313" key="3">
    <source>
        <dbReference type="Proteomes" id="UP000280104"/>
    </source>
</evidence>
<feature type="domain" description="Reverse transcriptase zinc-binding" evidence="1">
    <location>
        <begin position="34"/>
        <end position="117"/>
    </location>
</feature>
<dbReference type="InterPro" id="IPR026960">
    <property type="entry name" value="RVT-Znf"/>
</dbReference>
<organism evidence="2 3">
    <name type="scientific">Triticum aestivum</name>
    <name type="common">Wheat</name>
    <dbReference type="NCBI Taxonomy" id="4565"/>
    <lineage>
        <taxon>Eukaryota</taxon>
        <taxon>Viridiplantae</taxon>
        <taxon>Streptophyta</taxon>
        <taxon>Embryophyta</taxon>
        <taxon>Tracheophyta</taxon>
        <taxon>Spermatophyta</taxon>
        <taxon>Magnoliopsida</taxon>
        <taxon>Liliopsida</taxon>
        <taxon>Poales</taxon>
        <taxon>Poaceae</taxon>
        <taxon>BOP clade</taxon>
        <taxon>Pooideae</taxon>
        <taxon>Triticodae</taxon>
        <taxon>Triticeae</taxon>
        <taxon>Triticinae</taxon>
        <taxon>Triticum</taxon>
    </lineage>
</organism>
<proteinExistence type="predicted"/>
<dbReference type="EMBL" id="LS480641">
    <property type="protein sequence ID" value="SPT19023.1"/>
    <property type="molecule type" value="Genomic_DNA"/>
</dbReference>
<reference evidence="2 3" key="1">
    <citation type="submission" date="2018-05" db="EMBL/GenBank/DDBJ databases">
        <authorList>
            <person name="Thind KAUR A."/>
        </authorList>
    </citation>
    <scope>NUCLEOTIDE SEQUENCE [LARGE SCALE GENOMIC DNA]</scope>
</reference>
<evidence type="ECO:0000313" key="2">
    <source>
        <dbReference type="EMBL" id="SPT19023.1"/>
    </source>
</evidence>
<name>A0A7H4LK85_WHEAT</name>
<gene>
    <name evidence="2" type="ORF">CAMPLR22A2D_LOCUS3637</name>
</gene>
<protein>
    <recommendedName>
        <fullName evidence="1">Reverse transcriptase zinc-binding domain-containing protein</fullName>
    </recommendedName>
</protein>
<dbReference type="Proteomes" id="UP000280104">
    <property type="component" value="Chromosome II"/>
</dbReference>